<evidence type="ECO:0000313" key="2">
    <source>
        <dbReference type="Proteomes" id="UP001151760"/>
    </source>
</evidence>
<comment type="caution">
    <text evidence="1">The sequence shown here is derived from an EMBL/GenBank/DDBJ whole genome shotgun (WGS) entry which is preliminary data.</text>
</comment>
<organism evidence="1 2">
    <name type="scientific">Tanacetum coccineum</name>
    <dbReference type="NCBI Taxonomy" id="301880"/>
    <lineage>
        <taxon>Eukaryota</taxon>
        <taxon>Viridiplantae</taxon>
        <taxon>Streptophyta</taxon>
        <taxon>Embryophyta</taxon>
        <taxon>Tracheophyta</taxon>
        <taxon>Spermatophyta</taxon>
        <taxon>Magnoliopsida</taxon>
        <taxon>eudicotyledons</taxon>
        <taxon>Gunneridae</taxon>
        <taxon>Pentapetalae</taxon>
        <taxon>asterids</taxon>
        <taxon>campanulids</taxon>
        <taxon>Asterales</taxon>
        <taxon>Asteraceae</taxon>
        <taxon>Asteroideae</taxon>
        <taxon>Anthemideae</taxon>
        <taxon>Anthemidinae</taxon>
        <taxon>Tanacetum</taxon>
    </lineage>
</organism>
<name>A0ABQ5G262_9ASTR</name>
<proteinExistence type="predicted"/>
<keyword evidence="2" id="KW-1185">Reference proteome</keyword>
<evidence type="ECO:0000313" key="1">
    <source>
        <dbReference type="EMBL" id="GJT69154.1"/>
    </source>
</evidence>
<sequence>MSSSSLNSPWCLTRILGHEVFKCHDTRALGAPEQAQQRLLWPCLSATASTKAAACGGCRHALGARLRLYPLAKYDGALVRANEHDGFAFYGVRDAPTASKWLAMVRLVYLVMLTVQVENRILKWDTISHMYKALTLIVVPIHRIEVLVNWFSIVSSRLSFFLVMTKSDLEDMSGLKTCYVPFSAPDRFTDPGMVDLCTFMVDPSVAFSADEPIKLMGFVPLVDALLLSNPIPILQLDDF</sequence>
<gene>
    <name evidence="1" type="ORF">Tco_1028440</name>
</gene>
<dbReference type="Proteomes" id="UP001151760">
    <property type="component" value="Unassembled WGS sequence"/>
</dbReference>
<dbReference type="EMBL" id="BQNB010017962">
    <property type="protein sequence ID" value="GJT69154.1"/>
    <property type="molecule type" value="Genomic_DNA"/>
</dbReference>
<reference evidence="1" key="1">
    <citation type="journal article" date="2022" name="Int. J. Mol. Sci.">
        <title>Draft Genome of Tanacetum Coccineum: Genomic Comparison of Closely Related Tanacetum-Family Plants.</title>
        <authorList>
            <person name="Yamashiro T."/>
            <person name="Shiraishi A."/>
            <person name="Nakayama K."/>
            <person name="Satake H."/>
        </authorList>
    </citation>
    <scope>NUCLEOTIDE SEQUENCE</scope>
</reference>
<reference evidence="1" key="2">
    <citation type="submission" date="2022-01" db="EMBL/GenBank/DDBJ databases">
        <authorList>
            <person name="Yamashiro T."/>
            <person name="Shiraishi A."/>
            <person name="Satake H."/>
            <person name="Nakayama K."/>
        </authorList>
    </citation>
    <scope>NUCLEOTIDE SEQUENCE</scope>
</reference>
<protein>
    <submittedName>
        <fullName evidence="1">Uncharacterized protein</fullName>
    </submittedName>
</protein>
<accession>A0ABQ5G262</accession>